<dbReference type="InterPro" id="IPR013249">
    <property type="entry name" value="RNA_pol_sigma70_r4_t2"/>
</dbReference>
<reference evidence="7" key="1">
    <citation type="submission" date="2017-04" db="EMBL/GenBank/DDBJ databases">
        <title>Function of individual gut microbiota members based on whole genome sequencing of pure cultures obtained from chicken caecum.</title>
        <authorList>
            <person name="Medvecky M."/>
            <person name="Cejkova D."/>
            <person name="Polansky O."/>
            <person name="Karasova D."/>
            <person name="Kubasova T."/>
            <person name="Cizek A."/>
            <person name="Rychlik I."/>
        </authorList>
    </citation>
    <scope>NUCLEOTIDE SEQUENCE [LARGE SCALE GENOMIC DNA]</scope>
    <source>
        <strain evidence="7">An90</strain>
    </source>
</reference>
<dbReference type="SUPFAM" id="SSF88659">
    <property type="entry name" value="Sigma3 and sigma4 domains of RNA polymerase sigma factors"/>
    <property type="match status" value="1"/>
</dbReference>
<feature type="domain" description="HTH luxR-type" evidence="5">
    <location>
        <begin position="131"/>
        <end position="190"/>
    </location>
</feature>
<dbReference type="SMART" id="SM00421">
    <property type="entry name" value="HTH_LUXR"/>
    <property type="match status" value="1"/>
</dbReference>
<dbReference type="Pfam" id="PF08281">
    <property type="entry name" value="Sigma70_r4_2"/>
    <property type="match status" value="1"/>
</dbReference>
<proteinExistence type="inferred from homology"/>
<evidence type="ECO:0000256" key="1">
    <source>
        <dbReference type="ARBA" id="ARBA00010641"/>
    </source>
</evidence>
<dbReference type="RefSeq" id="WP_087401713.1">
    <property type="nucleotide sequence ID" value="NZ_NFHB01000003.1"/>
</dbReference>
<dbReference type="NCBIfam" id="TIGR02937">
    <property type="entry name" value="sigma70-ECF"/>
    <property type="match status" value="1"/>
</dbReference>
<name>A0A1Y3QWB1_9BACT</name>
<evidence type="ECO:0000313" key="7">
    <source>
        <dbReference type="Proteomes" id="UP000195772"/>
    </source>
</evidence>
<dbReference type="PANTHER" id="PTHR43133:SF46">
    <property type="entry name" value="RNA POLYMERASE SIGMA-70 FACTOR ECF SUBFAMILY"/>
    <property type="match status" value="1"/>
</dbReference>
<evidence type="ECO:0000256" key="2">
    <source>
        <dbReference type="ARBA" id="ARBA00023015"/>
    </source>
</evidence>
<dbReference type="SUPFAM" id="SSF88946">
    <property type="entry name" value="Sigma2 domain of RNA polymerase sigma factors"/>
    <property type="match status" value="1"/>
</dbReference>
<accession>A0A1Y3QWB1</accession>
<dbReference type="InterPro" id="IPR039425">
    <property type="entry name" value="RNA_pol_sigma-70-like"/>
</dbReference>
<dbReference type="NCBIfam" id="TIGR02985">
    <property type="entry name" value="Sig70_bacteroi1"/>
    <property type="match status" value="1"/>
</dbReference>
<comment type="caution">
    <text evidence="6">The sequence shown here is derived from an EMBL/GenBank/DDBJ whole genome shotgun (WGS) entry which is preliminary data.</text>
</comment>
<dbReference type="Gene3D" id="1.10.1740.10">
    <property type="match status" value="1"/>
</dbReference>
<keyword evidence="3" id="KW-0731">Sigma factor</keyword>
<dbReference type="InterPro" id="IPR014284">
    <property type="entry name" value="RNA_pol_sigma-70_dom"/>
</dbReference>
<dbReference type="EMBL" id="NFHB01000003">
    <property type="protein sequence ID" value="OUN03926.1"/>
    <property type="molecule type" value="Genomic_DNA"/>
</dbReference>
<keyword evidence="2" id="KW-0805">Transcription regulation</keyword>
<protein>
    <submittedName>
        <fullName evidence="6">RNA polymerase subunit sigma-70</fullName>
    </submittedName>
</protein>
<evidence type="ECO:0000256" key="4">
    <source>
        <dbReference type="ARBA" id="ARBA00023163"/>
    </source>
</evidence>
<dbReference type="InterPro" id="IPR013325">
    <property type="entry name" value="RNA_pol_sigma_r2"/>
</dbReference>
<comment type="similarity">
    <text evidence="1">Belongs to the sigma-70 factor family. ECF subfamily.</text>
</comment>
<dbReference type="CDD" id="cd06171">
    <property type="entry name" value="Sigma70_r4"/>
    <property type="match status" value="1"/>
</dbReference>
<dbReference type="GO" id="GO:0006352">
    <property type="term" value="P:DNA-templated transcription initiation"/>
    <property type="evidence" value="ECO:0007669"/>
    <property type="project" value="InterPro"/>
</dbReference>
<dbReference type="Pfam" id="PF04542">
    <property type="entry name" value="Sigma70_r2"/>
    <property type="match status" value="1"/>
</dbReference>
<dbReference type="Proteomes" id="UP000195772">
    <property type="component" value="Unassembled WGS sequence"/>
</dbReference>
<sequence length="198" mass="23296">MEKISLISRVRAGDRKAFDELCRKYYAMLVSYARLFMKDDWAEDVVQDVFYNVWQRRETLDDSNSLYKYLLRSVYNRSLNYLDKNRRAGEYGAYYRERIAALGSSYYAPDNSPVVQKLYNDDLRASLDAAIESLPPKCREVFRLSYIEDLSNREIGEQLGISPRTVENHMYAALKQLRRKLSKEQLLLLLSLLFMRGV</sequence>
<dbReference type="GO" id="GO:0016987">
    <property type="term" value="F:sigma factor activity"/>
    <property type="evidence" value="ECO:0007669"/>
    <property type="project" value="UniProtKB-KW"/>
</dbReference>
<keyword evidence="4" id="KW-0804">Transcription</keyword>
<dbReference type="OrthoDB" id="9782991at2"/>
<dbReference type="Gene3D" id="1.10.10.10">
    <property type="entry name" value="Winged helix-like DNA-binding domain superfamily/Winged helix DNA-binding domain"/>
    <property type="match status" value="1"/>
</dbReference>
<dbReference type="InterPro" id="IPR013324">
    <property type="entry name" value="RNA_pol_sigma_r3/r4-like"/>
</dbReference>
<dbReference type="InterPro" id="IPR007627">
    <property type="entry name" value="RNA_pol_sigma70_r2"/>
</dbReference>
<evidence type="ECO:0000313" key="6">
    <source>
        <dbReference type="EMBL" id="OUN03926.1"/>
    </source>
</evidence>
<dbReference type="GO" id="GO:0003677">
    <property type="term" value="F:DNA binding"/>
    <property type="evidence" value="ECO:0007669"/>
    <property type="project" value="InterPro"/>
</dbReference>
<dbReference type="eggNOG" id="COG1595">
    <property type="taxonomic scope" value="Bacteria"/>
</dbReference>
<organism evidence="6 7">
    <name type="scientific">Alistipes onderdonkii</name>
    <dbReference type="NCBI Taxonomy" id="328813"/>
    <lineage>
        <taxon>Bacteria</taxon>
        <taxon>Pseudomonadati</taxon>
        <taxon>Bacteroidota</taxon>
        <taxon>Bacteroidia</taxon>
        <taxon>Bacteroidales</taxon>
        <taxon>Rikenellaceae</taxon>
        <taxon>Alistipes</taxon>
    </lineage>
</organism>
<dbReference type="InterPro" id="IPR036388">
    <property type="entry name" value="WH-like_DNA-bd_sf"/>
</dbReference>
<dbReference type="PANTHER" id="PTHR43133">
    <property type="entry name" value="RNA POLYMERASE ECF-TYPE SIGMA FACTO"/>
    <property type="match status" value="1"/>
</dbReference>
<gene>
    <name evidence="6" type="ORF">B5G41_05550</name>
</gene>
<evidence type="ECO:0000256" key="3">
    <source>
        <dbReference type="ARBA" id="ARBA00023082"/>
    </source>
</evidence>
<dbReference type="InterPro" id="IPR014327">
    <property type="entry name" value="RNA_pol_sigma70_bacteroid"/>
</dbReference>
<dbReference type="InterPro" id="IPR000792">
    <property type="entry name" value="Tscrpt_reg_LuxR_C"/>
</dbReference>
<evidence type="ECO:0000259" key="5">
    <source>
        <dbReference type="SMART" id="SM00421"/>
    </source>
</evidence>
<dbReference type="AlphaFoldDB" id="A0A1Y3QWB1"/>